<keyword evidence="3" id="KW-1185">Reference proteome</keyword>
<protein>
    <submittedName>
        <fullName evidence="2">Uncharacterized protein</fullName>
    </submittedName>
</protein>
<dbReference type="AlphaFoldDB" id="A0AAW1XGK0"/>
<sequence length="139" mass="15300">MDCGGGLLGFRMEVARYIEAGGLWGFHASGGCYWVILFRLRNTSVVAKVDGADQLLEVFPGLIFFEFPLGDFGKELAAFDVLHDEEGFGLGGQEAVGELEQKITRKYELEEQRGERDKGIGFGERSSREQLSKGKSSVS</sequence>
<reference evidence="2 3" key="1">
    <citation type="journal article" date="2023" name="G3 (Bethesda)">
        <title>A chromosome-length genome assembly and annotation of blackberry (Rubus argutus, cv. 'Hillquist').</title>
        <authorList>
            <person name="Bruna T."/>
            <person name="Aryal R."/>
            <person name="Dudchenko O."/>
            <person name="Sargent D.J."/>
            <person name="Mead D."/>
            <person name="Buti M."/>
            <person name="Cavallini A."/>
            <person name="Hytonen T."/>
            <person name="Andres J."/>
            <person name="Pham M."/>
            <person name="Weisz D."/>
            <person name="Mascagni F."/>
            <person name="Usai G."/>
            <person name="Natali L."/>
            <person name="Bassil N."/>
            <person name="Fernandez G.E."/>
            <person name="Lomsadze A."/>
            <person name="Armour M."/>
            <person name="Olukolu B."/>
            <person name="Poorten T."/>
            <person name="Britton C."/>
            <person name="Davik J."/>
            <person name="Ashrafi H."/>
            <person name="Aiden E.L."/>
            <person name="Borodovsky M."/>
            <person name="Worthington M."/>
        </authorList>
    </citation>
    <scope>NUCLEOTIDE SEQUENCE [LARGE SCALE GENOMIC DNA]</scope>
    <source>
        <strain evidence="2">PI 553951</strain>
    </source>
</reference>
<feature type="region of interest" description="Disordered" evidence="1">
    <location>
        <begin position="110"/>
        <end position="139"/>
    </location>
</feature>
<accession>A0AAW1XGK0</accession>
<organism evidence="2 3">
    <name type="scientific">Rubus argutus</name>
    <name type="common">Southern blackberry</name>
    <dbReference type="NCBI Taxonomy" id="59490"/>
    <lineage>
        <taxon>Eukaryota</taxon>
        <taxon>Viridiplantae</taxon>
        <taxon>Streptophyta</taxon>
        <taxon>Embryophyta</taxon>
        <taxon>Tracheophyta</taxon>
        <taxon>Spermatophyta</taxon>
        <taxon>Magnoliopsida</taxon>
        <taxon>eudicotyledons</taxon>
        <taxon>Gunneridae</taxon>
        <taxon>Pentapetalae</taxon>
        <taxon>rosids</taxon>
        <taxon>fabids</taxon>
        <taxon>Rosales</taxon>
        <taxon>Rosaceae</taxon>
        <taxon>Rosoideae</taxon>
        <taxon>Rosoideae incertae sedis</taxon>
        <taxon>Rubus</taxon>
    </lineage>
</organism>
<name>A0AAW1XGK0_RUBAR</name>
<dbReference type="EMBL" id="JBEDUW010000004">
    <property type="protein sequence ID" value="KAK9935249.1"/>
    <property type="molecule type" value="Genomic_DNA"/>
</dbReference>
<evidence type="ECO:0000313" key="2">
    <source>
        <dbReference type="EMBL" id="KAK9935249.1"/>
    </source>
</evidence>
<evidence type="ECO:0000256" key="1">
    <source>
        <dbReference type="SAM" id="MobiDB-lite"/>
    </source>
</evidence>
<comment type="caution">
    <text evidence="2">The sequence shown here is derived from an EMBL/GenBank/DDBJ whole genome shotgun (WGS) entry which is preliminary data.</text>
</comment>
<evidence type="ECO:0000313" key="3">
    <source>
        <dbReference type="Proteomes" id="UP001457282"/>
    </source>
</evidence>
<dbReference type="Proteomes" id="UP001457282">
    <property type="component" value="Unassembled WGS sequence"/>
</dbReference>
<feature type="compositionally biased region" description="Basic and acidic residues" evidence="1">
    <location>
        <begin position="110"/>
        <end position="132"/>
    </location>
</feature>
<proteinExistence type="predicted"/>
<gene>
    <name evidence="2" type="ORF">M0R45_022359</name>
</gene>